<feature type="transmembrane region" description="Helical" evidence="7">
    <location>
        <begin position="625"/>
        <end position="645"/>
    </location>
</feature>
<feature type="transmembrane region" description="Helical" evidence="7">
    <location>
        <begin position="585"/>
        <end position="604"/>
    </location>
</feature>
<evidence type="ECO:0000313" key="9">
    <source>
        <dbReference type="EMBL" id="KAL3836879.1"/>
    </source>
</evidence>
<sequence length="656" mass="73540">MCVSPAFGVCVFCLVLFRQTIPSQTIAEGRIIPSDKKSSTLPDQEETTQAENLKRTVVYRDYRSERKAVLTEKRNWFVLKLFEKYGTGETLSFGGFEHMLSHIRLQNIYFPGRNMTFDILNRLITFVSKHENQTHFPEASVDNKYKRDVYVNDTKHYNTTLVEIYDTINHYSNVAHISKDDTKTDDLDKRISDGIFLRHLETAPIPEAHLQRNRSPINHTEHFNHPSQAVHTLNHGGINTTSLKETTHSLINRSTQVYDYKMEINEHITREDSDMNAHDTVDDGESSHGHEEDMSKQIDYKLSEIPAKVWRSSCIAVVIVSVIGLLSVVVISIANMMLYNHLLNFLVSLAVGALSGDALLHLLPHALQIATDDEMMNGHDVGGVFKGLCCLGSIYLFFLLESVLTLLTDCNRKRKKRKRQRLSREDTFGGQELPYAFQELSFVADKKSPKSSHQQIYPEINKEETAIMLNKSEFSRSHSHSHSHHGDQVPSSVAAIAWMVILGDGMHNLSDGLAIGVAFGAGISSGFSTSIAVLCHELPHEIGDFAMLLKSGMSVKQAIFYNVVSSIFSFIGMVIGVMLGNVTSASLWIFAVVAGMFLYIALVDMLPEIRNRAHEGMVRKQLCDLLLQSAGMFVGAGIMLSIALYEDKIQIAFDPL</sequence>
<feature type="signal peptide" evidence="8">
    <location>
        <begin position="1"/>
        <end position="22"/>
    </location>
</feature>
<evidence type="ECO:0000256" key="6">
    <source>
        <dbReference type="SAM" id="MobiDB-lite"/>
    </source>
</evidence>
<name>A0ABD3TIK7_SINWO</name>
<feature type="chain" id="PRO_5044819099" description="Zinc transporter foi" evidence="8">
    <location>
        <begin position="23"/>
        <end position="656"/>
    </location>
</feature>
<evidence type="ECO:0008006" key="11">
    <source>
        <dbReference type="Google" id="ProtNLM"/>
    </source>
</evidence>
<dbReference type="Proteomes" id="UP001634394">
    <property type="component" value="Unassembled WGS sequence"/>
</dbReference>
<evidence type="ECO:0000313" key="10">
    <source>
        <dbReference type="Proteomes" id="UP001634394"/>
    </source>
</evidence>
<dbReference type="PANTHER" id="PTHR12191:SF37">
    <property type="entry name" value="ZINC TRANSPORTER FOI"/>
    <property type="match status" value="1"/>
</dbReference>
<comment type="caution">
    <text evidence="9">The sequence shown here is derived from an EMBL/GenBank/DDBJ whole genome shotgun (WGS) entry which is preliminary data.</text>
</comment>
<dbReference type="GO" id="GO:0016020">
    <property type="term" value="C:membrane"/>
    <property type="evidence" value="ECO:0007669"/>
    <property type="project" value="UniProtKB-SubCell"/>
</dbReference>
<evidence type="ECO:0000256" key="2">
    <source>
        <dbReference type="ARBA" id="ARBA00006939"/>
    </source>
</evidence>
<feature type="transmembrane region" description="Helical" evidence="7">
    <location>
        <begin position="342"/>
        <end position="363"/>
    </location>
</feature>
<feature type="region of interest" description="Disordered" evidence="6">
    <location>
        <begin position="273"/>
        <end position="294"/>
    </location>
</feature>
<comment type="similarity">
    <text evidence="2">Belongs to the ZIP transporter (TC 2.A.5) family.</text>
</comment>
<dbReference type="InterPro" id="IPR050799">
    <property type="entry name" value="ZIP_Transporter"/>
</dbReference>
<keyword evidence="8" id="KW-0732">Signal</keyword>
<dbReference type="EMBL" id="JBJQND010000018">
    <property type="protein sequence ID" value="KAL3836879.1"/>
    <property type="molecule type" value="Genomic_DNA"/>
</dbReference>
<evidence type="ECO:0000256" key="1">
    <source>
        <dbReference type="ARBA" id="ARBA00004141"/>
    </source>
</evidence>
<dbReference type="AlphaFoldDB" id="A0ABD3TIK7"/>
<evidence type="ECO:0000256" key="5">
    <source>
        <dbReference type="ARBA" id="ARBA00023136"/>
    </source>
</evidence>
<comment type="subcellular location">
    <subcellularLocation>
        <location evidence="1">Membrane</location>
        <topology evidence="1">Multi-pass membrane protein</topology>
    </subcellularLocation>
</comment>
<dbReference type="PANTHER" id="PTHR12191">
    <property type="entry name" value="SOLUTE CARRIER FAMILY 39"/>
    <property type="match status" value="1"/>
</dbReference>
<feature type="transmembrane region" description="Helical" evidence="7">
    <location>
        <begin position="559"/>
        <end position="579"/>
    </location>
</feature>
<organism evidence="9 10">
    <name type="scientific">Sinanodonta woodiana</name>
    <name type="common">Chinese pond mussel</name>
    <name type="synonym">Anodonta woodiana</name>
    <dbReference type="NCBI Taxonomy" id="1069815"/>
    <lineage>
        <taxon>Eukaryota</taxon>
        <taxon>Metazoa</taxon>
        <taxon>Spiralia</taxon>
        <taxon>Lophotrochozoa</taxon>
        <taxon>Mollusca</taxon>
        <taxon>Bivalvia</taxon>
        <taxon>Autobranchia</taxon>
        <taxon>Heteroconchia</taxon>
        <taxon>Palaeoheterodonta</taxon>
        <taxon>Unionida</taxon>
        <taxon>Unionoidea</taxon>
        <taxon>Unionidae</taxon>
        <taxon>Unioninae</taxon>
        <taxon>Sinanodonta</taxon>
    </lineage>
</organism>
<proteinExistence type="inferred from homology"/>
<accession>A0ABD3TIK7</accession>
<dbReference type="InterPro" id="IPR003689">
    <property type="entry name" value="ZIP"/>
</dbReference>
<evidence type="ECO:0000256" key="7">
    <source>
        <dbReference type="SAM" id="Phobius"/>
    </source>
</evidence>
<keyword evidence="3 7" id="KW-0812">Transmembrane</keyword>
<feature type="transmembrane region" description="Helical" evidence="7">
    <location>
        <begin position="383"/>
        <end position="407"/>
    </location>
</feature>
<evidence type="ECO:0000256" key="8">
    <source>
        <dbReference type="SAM" id="SignalP"/>
    </source>
</evidence>
<keyword evidence="5 7" id="KW-0472">Membrane</keyword>
<dbReference type="Pfam" id="PF02535">
    <property type="entry name" value="Zip"/>
    <property type="match status" value="1"/>
</dbReference>
<feature type="transmembrane region" description="Helical" evidence="7">
    <location>
        <begin position="315"/>
        <end position="335"/>
    </location>
</feature>
<protein>
    <recommendedName>
        <fullName evidence="11">Zinc transporter foi</fullName>
    </recommendedName>
</protein>
<keyword evidence="10" id="KW-1185">Reference proteome</keyword>
<reference evidence="9 10" key="1">
    <citation type="submission" date="2024-11" db="EMBL/GenBank/DDBJ databases">
        <title>Chromosome-level genome assembly of the freshwater bivalve Anodonta woodiana.</title>
        <authorList>
            <person name="Chen X."/>
        </authorList>
    </citation>
    <scope>NUCLEOTIDE SEQUENCE [LARGE SCALE GENOMIC DNA]</scope>
    <source>
        <strain evidence="9">MN2024</strain>
        <tissue evidence="9">Gills</tissue>
    </source>
</reference>
<keyword evidence="4 7" id="KW-1133">Transmembrane helix</keyword>
<gene>
    <name evidence="9" type="ORF">ACJMK2_022286</name>
</gene>
<evidence type="ECO:0000256" key="4">
    <source>
        <dbReference type="ARBA" id="ARBA00022989"/>
    </source>
</evidence>
<evidence type="ECO:0000256" key="3">
    <source>
        <dbReference type="ARBA" id="ARBA00022692"/>
    </source>
</evidence>